<dbReference type="InterPro" id="IPR005754">
    <property type="entry name" value="Sortase"/>
</dbReference>
<dbReference type="SUPFAM" id="SSF63817">
    <property type="entry name" value="Sortase"/>
    <property type="match status" value="1"/>
</dbReference>
<protein>
    <submittedName>
        <fullName evidence="3">Class C sortase</fullName>
    </submittedName>
</protein>
<organism evidence="3 4">
    <name type="scientific">Bifidobacterium dentium</name>
    <dbReference type="NCBI Taxonomy" id="1689"/>
    <lineage>
        <taxon>Bacteria</taxon>
        <taxon>Bacillati</taxon>
        <taxon>Actinomycetota</taxon>
        <taxon>Actinomycetes</taxon>
        <taxon>Bifidobacteriales</taxon>
        <taxon>Bifidobacteriaceae</taxon>
        <taxon>Bifidobacterium</taxon>
    </lineage>
</organism>
<dbReference type="Pfam" id="PF04203">
    <property type="entry name" value="Sortase"/>
    <property type="match status" value="1"/>
</dbReference>
<evidence type="ECO:0000313" key="4">
    <source>
        <dbReference type="Proteomes" id="UP000429211"/>
    </source>
</evidence>
<evidence type="ECO:0000256" key="2">
    <source>
        <dbReference type="PIRSR" id="PIRSR605754-1"/>
    </source>
</evidence>
<dbReference type="Proteomes" id="UP000429211">
    <property type="component" value="Unassembled WGS sequence"/>
</dbReference>
<dbReference type="GO" id="GO:0016787">
    <property type="term" value="F:hydrolase activity"/>
    <property type="evidence" value="ECO:0007669"/>
    <property type="project" value="UniProtKB-KW"/>
</dbReference>
<feature type="active site" description="Acyl-thioester intermediate" evidence="2">
    <location>
        <position position="260"/>
    </location>
</feature>
<dbReference type="Gene3D" id="2.40.260.10">
    <property type="entry name" value="Sortase"/>
    <property type="match status" value="1"/>
</dbReference>
<dbReference type="NCBIfam" id="TIGR01076">
    <property type="entry name" value="sortase_fam"/>
    <property type="match status" value="1"/>
</dbReference>
<dbReference type="InterPro" id="IPR042002">
    <property type="entry name" value="Sortase_C"/>
</dbReference>
<dbReference type="InterPro" id="IPR023365">
    <property type="entry name" value="Sortase_dom-sf"/>
</dbReference>
<feature type="active site" description="Proton donor/acceptor" evidence="2">
    <location>
        <position position="198"/>
    </location>
</feature>
<accession>A0A1V8Q6T8</accession>
<sequence>MAQQEPVRRYDTLSFDEALDVSDVMRERRTLRRISQVLAVLTVLLIGGGLLLGAYPLALQWKSSRELASQSEQVSKKVDGWPFPQARDQLRAATEYNAKLAASGQPVLGEAVDPFDIANGSSQASSQSDSKASKDAEYQSLLDTGNGVMGAVEIPKIDVDLPIYHGTGEDQLAMGVGHLYGTSLPVGGTSTHTVITGHRGLVRSPMFTRLDEMVKGDFIYLKVMGETLAYQVDDISVIKPDDTSKLRVVDGQDRITLMTCTPYGVNTHRLLVSGHRVDIPEPAPDPTDLHDWRTIGIWSCAGILTVGWLLVWLVGRLRHGVWRRMRHATRIYVRIQRSGRQASAKHR</sequence>
<evidence type="ECO:0000256" key="1">
    <source>
        <dbReference type="ARBA" id="ARBA00022801"/>
    </source>
</evidence>
<evidence type="ECO:0000313" key="3">
    <source>
        <dbReference type="EMBL" id="KAB7460410.1"/>
    </source>
</evidence>
<comment type="caution">
    <text evidence="3">The sequence shown here is derived from an EMBL/GenBank/DDBJ whole genome shotgun (WGS) entry which is preliminary data.</text>
</comment>
<proteinExistence type="predicted"/>
<dbReference type="AlphaFoldDB" id="A0A1V8Q6T8"/>
<gene>
    <name evidence="3" type="ORF">GBB04_07710</name>
</gene>
<reference evidence="3 4" key="1">
    <citation type="journal article" date="2019" name="Nat. Med.">
        <title>A library of human gut bacterial isolates paired with longitudinal multiomics data enables mechanistic microbiome research.</title>
        <authorList>
            <person name="Poyet M."/>
            <person name="Groussin M."/>
            <person name="Gibbons S.M."/>
            <person name="Avila-Pacheco J."/>
            <person name="Jiang X."/>
            <person name="Kearney S.M."/>
            <person name="Perrotta A.R."/>
            <person name="Berdy B."/>
            <person name="Zhao S."/>
            <person name="Lieberman T.D."/>
            <person name="Swanson P.K."/>
            <person name="Smith M."/>
            <person name="Roesemann S."/>
            <person name="Alexander J.E."/>
            <person name="Rich S.A."/>
            <person name="Livny J."/>
            <person name="Vlamakis H."/>
            <person name="Clish C."/>
            <person name="Bullock K."/>
            <person name="Deik A."/>
            <person name="Scott J."/>
            <person name="Pierce K.A."/>
            <person name="Xavier R.J."/>
            <person name="Alm E.J."/>
        </authorList>
    </citation>
    <scope>NUCLEOTIDE SEQUENCE [LARGE SCALE GENOMIC DNA]</scope>
    <source>
        <strain evidence="3 4">BIOML-A2</strain>
    </source>
</reference>
<dbReference type="RefSeq" id="WP_003842563.1">
    <property type="nucleotide sequence ID" value="NZ_BCYE01000002.1"/>
</dbReference>
<dbReference type="NCBIfam" id="NF033745">
    <property type="entry name" value="class_C_sortase"/>
    <property type="match status" value="1"/>
</dbReference>
<dbReference type="CDD" id="cd05827">
    <property type="entry name" value="Sortase_C"/>
    <property type="match status" value="1"/>
</dbReference>
<keyword evidence="1" id="KW-0378">Hydrolase</keyword>
<dbReference type="EMBL" id="WDPD01000007">
    <property type="protein sequence ID" value="KAB7460410.1"/>
    <property type="molecule type" value="Genomic_DNA"/>
</dbReference>
<name>A0A1V8Q6T8_9BIFI</name>